<dbReference type="InterPro" id="IPR026082">
    <property type="entry name" value="ABCA"/>
</dbReference>
<sequence>MHELEEYADIPCGHYSGGNKRKLSLAVALIGYPQYVLLDEPTNGVDPSCRRKFWTLIKKVQDKKKLAFVLTSHSMTECEALCNTYVSLVLDME</sequence>
<dbReference type="GO" id="GO:0016020">
    <property type="term" value="C:membrane"/>
    <property type="evidence" value="ECO:0007669"/>
    <property type="project" value="InterPro"/>
</dbReference>
<dbReference type="Gene3D" id="3.40.50.300">
    <property type="entry name" value="P-loop containing nucleotide triphosphate hydrolases"/>
    <property type="match status" value="1"/>
</dbReference>
<comment type="caution">
    <text evidence="4">The sequence shown here is derived from an EMBL/GenBank/DDBJ whole genome shotgun (WGS) entry which is preliminary data.</text>
</comment>
<dbReference type="InterPro" id="IPR003959">
    <property type="entry name" value="ATPase_AAA_core"/>
</dbReference>
<dbReference type="SUPFAM" id="SSF52540">
    <property type="entry name" value="P-loop containing nucleoside triphosphate hydrolases"/>
    <property type="match status" value="1"/>
</dbReference>
<dbReference type="GO" id="GO:0140359">
    <property type="term" value="F:ABC-type transporter activity"/>
    <property type="evidence" value="ECO:0007669"/>
    <property type="project" value="InterPro"/>
</dbReference>
<protein>
    <recommendedName>
        <fullName evidence="3">ATPase AAA-type core domain-containing protein</fullName>
    </recommendedName>
</protein>
<dbReference type="InterPro" id="IPR027417">
    <property type="entry name" value="P-loop_NTPase"/>
</dbReference>
<dbReference type="AlphaFoldDB" id="A0AAV8Z666"/>
<dbReference type="PANTHER" id="PTHR19229">
    <property type="entry name" value="ATP-BINDING CASSETTE TRANSPORTER SUBFAMILY A ABCA"/>
    <property type="match status" value="1"/>
</dbReference>
<keyword evidence="1" id="KW-0813">Transport</keyword>
<dbReference type="GO" id="GO:0005319">
    <property type="term" value="F:lipid transporter activity"/>
    <property type="evidence" value="ECO:0007669"/>
    <property type="project" value="TreeGrafter"/>
</dbReference>
<reference evidence="4" key="1">
    <citation type="journal article" date="2023" name="Insect Mol. Biol.">
        <title>Genome sequencing provides insights into the evolution of gene families encoding plant cell wall-degrading enzymes in longhorned beetles.</title>
        <authorList>
            <person name="Shin N.R."/>
            <person name="Okamura Y."/>
            <person name="Kirsch R."/>
            <person name="Pauchet Y."/>
        </authorList>
    </citation>
    <scope>NUCLEOTIDE SEQUENCE</scope>
    <source>
        <strain evidence="4">AMC_N1</strain>
    </source>
</reference>
<evidence type="ECO:0000313" key="5">
    <source>
        <dbReference type="Proteomes" id="UP001162162"/>
    </source>
</evidence>
<keyword evidence="2" id="KW-0677">Repeat</keyword>
<dbReference type="Pfam" id="PF13304">
    <property type="entry name" value="AAA_21"/>
    <property type="match status" value="1"/>
</dbReference>
<gene>
    <name evidence="4" type="ORF">NQ318_016388</name>
</gene>
<keyword evidence="5" id="KW-1185">Reference proteome</keyword>
<dbReference type="GO" id="GO:0016887">
    <property type="term" value="F:ATP hydrolysis activity"/>
    <property type="evidence" value="ECO:0007669"/>
    <property type="project" value="InterPro"/>
</dbReference>
<feature type="domain" description="ATPase AAA-type core" evidence="3">
    <location>
        <begin position="3"/>
        <end position="77"/>
    </location>
</feature>
<name>A0AAV8Z666_9CUCU</name>
<evidence type="ECO:0000313" key="4">
    <source>
        <dbReference type="EMBL" id="KAJ8958663.1"/>
    </source>
</evidence>
<dbReference type="EMBL" id="JAPWTK010000016">
    <property type="protein sequence ID" value="KAJ8958663.1"/>
    <property type="molecule type" value="Genomic_DNA"/>
</dbReference>
<dbReference type="GO" id="GO:0005524">
    <property type="term" value="F:ATP binding"/>
    <property type="evidence" value="ECO:0007669"/>
    <property type="project" value="InterPro"/>
</dbReference>
<accession>A0AAV8Z666</accession>
<evidence type="ECO:0000256" key="1">
    <source>
        <dbReference type="ARBA" id="ARBA00022448"/>
    </source>
</evidence>
<dbReference type="PANTHER" id="PTHR19229:SF36">
    <property type="entry name" value="ATP-BINDING CASSETTE SUB-FAMILY A MEMBER 2"/>
    <property type="match status" value="1"/>
</dbReference>
<evidence type="ECO:0000256" key="2">
    <source>
        <dbReference type="ARBA" id="ARBA00022737"/>
    </source>
</evidence>
<proteinExistence type="predicted"/>
<dbReference type="Proteomes" id="UP001162162">
    <property type="component" value="Unassembled WGS sequence"/>
</dbReference>
<organism evidence="4 5">
    <name type="scientific">Aromia moschata</name>
    <dbReference type="NCBI Taxonomy" id="1265417"/>
    <lineage>
        <taxon>Eukaryota</taxon>
        <taxon>Metazoa</taxon>
        <taxon>Ecdysozoa</taxon>
        <taxon>Arthropoda</taxon>
        <taxon>Hexapoda</taxon>
        <taxon>Insecta</taxon>
        <taxon>Pterygota</taxon>
        <taxon>Neoptera</taxon>
        <taxon>Endopterygota</taxon>
        <taxon>Coleoptera</taxon>
        <taxon>Polyphaga</taxon>
        <taxon>Cucujiformia</taxon>
        <taxon>Chrysomeloidea</taxon>
        <taxon>Cerambycidae</taxon>
        <taxon>Cerambycinae</taxon>
        <taxon>Callichromatini</taxon>
        <taxon>Aromia</taxon>
    </lineage>
</organism>
<evidence type="ECO:0000259" key="3">
    <source>
        <dbReference type="Pfam" id="PF13304"/>
    </source>
</evidence>